<feature type="domain" description="HTH tetR-type" evidence="5">
    <location>
        <begin position="14"/>
        <end position="74"/>
    </location>
</feature>
<dbReference type="AlphaFoldDB" id="A0AA41U8Q2"/>
<name>A0AA41U8Q2_9ACTN</name>
<evidence type="ECO:0000313" key="7">
    <source>
        <dbReference type="Proteomes" id="UP001165378"/>
    </source>
</evidence>
<keyword evidence="7" id="KW-1185">Reference proteome</keyword>
<evidence type="ECO:0000313" key="6">
    <source>
        <dbReference type="EMBL" id="MCF2533129.1"/>
    </source>
</evidence>
<organism evidence="6 7">
    <name type="scientific">Yinghuangia soli</name>
    <dbReference type="NCBI Taxonomy" id="2908204"/>
    <lineage>
        <taxon>Bacteria</taxon>
        <taxon>Bacillati</taxon>
        <taxon>Actinomycetota</taxon>
        <taxon>Actinomycetes</taxon>
        <taxon>Kitasatosporales</taxon>
        <taxon>Streptomycetaceae</taxon>
        <taxon>Yinghuangia</taxon>
    </lineage>
</organism>
<reference evidence="6" key="1">
    <citation type="submission" date="2022-01" db="EMBL/GenBank/DDBJ databases">
        <title>Genome-Based Taxonomic Classification of the Phylum Actinobacteria.</title>
        <authorList>
            <person name="Gao Y."/>
        </authorList>
    </citation>
    <scope>NUCLEOTIDE SEQUENCE</scope>
    <source>
        <strain evidence="6">KLBMP 8922</strain>
    </source>
</reference>
<feature type="DNA-binding region" description="H-T-H motif" evidence="4">
    <location>
        <begin position="37"/>
        <end position="56"/>
    </location>
</feature>
<dbReference type="PANTHER" id="PTHR30055">
    <property type="entry name" value="HTH-TYPE TRANSCRIPTIONAL REGULATOR RUTR"/>
    <property type="match status" value="1"/>
</dbReference>
<dbReference type="EMBL" id="JAKFHA010000044">
    <property type="protein sequence ID" value="MCF2533129.1"/>
    <property type="molecule type" value="Genomic_DNA"/>
</dbReference>
<dbReference type="InterPro" id="IPR009057">
    <property type="entry name" value="Homeodomain-like_sf"/>
</dbReference>
<accession>A0AA41U8Q2</accession>
<dbReference type="InterPro" id="IPR011075">
    <property type="entry name" value="TetR_C"/>
</dbReference>
<evidence type="ECO:0000259" key="5">
    <source>
        <dbReference type="PROSITE" id="PS50977"/>
    </source>
</evidence>
<dbReference type="SUPFAM" id="SSF48498">
    <property type="entry name" value="Tetracyclin repressor-like, C-terminal domain"/>
    <property type="match status" value="1"/>
</dbReference>
<dbReference type="SUPFAM" id="SSF46689">
    <property type="entry name" value="Homeodomain-like"/>
    <property type="match status" value="1"/>
</dbReference>
<sequence length="203" mass="21032">MAIEGQRAGRPRDDRVDAAIVAATRELLAEVGYAGLTMDAVAARAGVGKGAIYRRHAAKAEMAFAATVYGMDPRTFADTGSLLGDLTALAEAVAGDLGDPAASRAIMSLLGEIGDDTASVAQFLKACVEPEVARHLEILERAADRGELAAPPDAELVHSVVGGTVMAWLLVHHRAPDGLAEKLARFMHAALTGAAPPRESDGV</sequence>
<keyword evidence="3" id="KW-0804">Transcription</keyword>
<evidence type="ECO:0000256" key="3">
    <source>
        <dbReference type="ARBA" id="ARBA00023163"/>
    </source>
</evidence>
<dbReference type="Pfam" id="PF00440">
    <property type="entry name" value="TetR_N"/>
    <property type="match status" value="1"/>
</dbReference>
<dbReference type="RefSeq" id="WP_235057905.1">
    <property type="nucleotide sequence ID" value="NZ_JAKFHA010000044.1"/>
</dbReference>
<keyword evidence="1" id="KW-0805">Transcription regulation</keyword>
<dbReference type="Proteomes" id="UP001165378">
    <property type="component" value="Unassembled WGS sequence"/>
</dbReference>
<evidence type="ECO:0000256" key="1">
    <source>
        <dbReference type="ARBA" id="ARBA00023015"/>
    </source>
</evidence>
<gene>
    <name evidence="6" type="ORF">LZ495_38755</name>
</gene>
<keyword evidence="2 4" id="KW-0238">DNA-binding</keyword>
<dbReference type="PANTHER" id="PTHR30055:SF148">
    <property type="entry name" value="TETR-FAMILY TRANSCRIPTIONAL REGULATOR"/>
    <property type="match status" value="1"/>
</dbReference>
<dbReference type="Gene3D" id="1.10.357.10">
    <property type="entry name" value="Tetracycline Repressor, domain 2"/>
    <property type="match status" value="1"/>
</dbReference>
<comment type="caution">
    <text evidence="6">The sequence shown here is derived from an EMBL/GenBank/DDBJ whole genome shotgun (WGS) entry which is preliminary data.</text>
</comment>
<dbReference type="InterPro" id="IPR050109">
    <property type="entry name" value="HTH-type_TetR-like_transc_reg"/>
</dbReference>
<dbReference type="InterPro" id="IPR001647">
    <property type="entry name" value="HTH_TetR"/>
</dbReference>
<dbReference type="Gene3D" id="1.10.10.60">
    <property type="entry name" value="Homeodomain-like"/>
    <property type="match status" value="1"/>
</dbReference>
<proteinExistence type="predicted"/>
<dbReference type="PROSITE" id="PS50977">
    <property type="entry name" value="HTH_TETR_2"/>
    <property type="match status" value="1"/>
</dbReference>
<evidence type="ECO:0000256" key="2">
    <source>
        <dbReference type="ARBA" id="ARBA00023125"/>
    </source>
</evidence>
<dbReference type="GO" id="GO:0003700">
    <property type="term" value="F:DNA-binding transcription factor activity"/>
    <property type="evidence" value="ECO:0007669"/>
    <property type="project" value="TreeGrafter"/>
</dbReference>
<dbReference type="PRINTS" id="PR00455">
    <property type="entry name" value="HTHTETR"/>
</dbReference>
<evidence type="ECO:0000256" key="4">
    <source>
        <dbReference type="PROSITE-ProRule" id="PRU00335"/>
    </source>
</evidence>
<protein>
    <submittedName>
        <fullName evidence="6">TetR/AcrR family transcriptional regulator</fullName>
    </submittedName>
</protein>
<dbReference type="InterPro" id="IPR036271">
    <property type="entry name" value="Tet_transcr_reg_TetR-rel_C_sf"/>
</dbReference>
<dbReference type="Pfam" id="PF16859">
    <property type="entry name" value="TetR_C_11"/>
    <property type="match status" value="1"/>
</dbReference>
<dbReference type="GO" id="GO:0000976">
    <property type="term" value="F:transcription cis-regulatory region binding"/>
    <property type="evidence" value="ECO:0007669"/>
    <property type="project" value="TreeGrafter"/>
</dbReference>